<dbReference type="PANTHER" id="PTHR46159:SF12">
    <property type="entry name" value="PROTEIN TESMIN_TSO1-LIKE CXC 3-RELATED"/>
    <property type="match status" value="1"/>
</dbReference>
<feature type="region of interest" description="Disordered" evidence="4">
    <location>
        <begin position="238"/>
        <end position="354"/>
    </location>
</feature>
<evidence type="ECO:0000259" key="5">
    <source>
        <dbReference type="PROSITE" id="PS51634"/>
    </source>
</evidence>
<keyword evidence="3" id="KW-0539">Nucleus</keyword>
<name>A0AAD4XNF0_9MAGN</name>
<feature type="compositionally biased region" description="Acidic residues" evidence="4">
    <location>
        <begin position="611"/>
        <end position="621"/>
    </location>
</feature>
<dbReference type="InterPro" id="IPR033467">
    <property type="entry name" value="Tesmin/TSO1-like_CXC"/>
</dbReference>
<feature type="compositionally biased region" description="Polar residues" evidence="4">
    <location>
        <begin position="725"/>
        <end position="738"/>
    </location>
</feature>
<feature type="region of interest" description="Disordered" evidence="4">
    <location>
        <begin position="607"/>
        <end position="628"/>
    </location>
</feature>
<gene>
    <name evidence="6" type="ORF">MKW98_001851</name>
</gene>
<dbReference type="Pfam" id="PF03638">
    <property type="entry name" value="TCR"/>
    <property type="match status" value="2"/>
</dbReference>
<dbReference type="PROSITE" id="PS51634">
    <property type="entry name" value="CRC"/>
    <property type="match status" value="1"/>
</dbReference>
<feature type="region of interest" description="Disordered" evidence="4">
    <location>
        <begin position="714"/>
        <end position="752"/>
    </location>
</feature>
<sequence length="775" mass="85074">MDTPERNRICTPKSKFEDSPVFNYLNSLSPIKSVRSANISQTFNSLSFSSPPSVFTSPHVSSQKESRFLRRNFFSDSAKSGLASENGNDGNTRVTDAETAEIFNCSADPPQNPDSSSGTKEVHLPNESLELAIELPRKLKYGCESPESNPVPQHRYGTDSVREITGTSSSLRQFVQPSLESCSCPKNGVEVQEISQLEQKNDEEEGSDWENMISDAAGLLVLDPSNDAEATKEQLNPNISSLNSQAPDLPQEGLPKPQSGCLENDNLGTGEGMVQKNTNCTPQKLQSTSRSKKQVKFHNEKVDDKAEKDSKQQRGTRRRCLLFEMGGGQKRRLEDDSKSGSSSSPSDGKVTSEDRQLVPFKAGNNSSPCMVPGIGLHLNALAVSGKDNRVVKQENLPSGKSLISMSSNITSLHSVESELQPLNKTFSLSSLERDIVPAVSEDQVMQDAYQASVFGVSEEFESGSPRKRRRRYENGGDESCKRCNCKKSKCLKLYCECFAAGVYCVEPCSCLDCFNKPIHEDTVLATRKQIESRNPLAFAPKVISHVAEIGEETYKTPASARHKKGCNCKKSSCLKKYCECFQGGVGCSINCRCEGCKNAFGTKDGYVPSGEEIEPEGEESESSEKNNMRKSLQISEVHNDIEEQYPDHVTPITPFQICRMSVQLEFSSSSGKPPRPSIFPVGSSPRLLSNHIQQISGVLPTPLKLEKQFQIAAPEDETPEFLKGRNSSPISGVKTASPNGKRVSPPHGKSTRKLVLQSIPSFPSLTFHDQTDDHQ</sequence>
<dbReference type="AlphaFoldDB" id="A0AAD4XNF0"/>
<keyword evidence="7" id="KW-1185">Reference proteome</keyword>
<reference evidence="6" key="1">
    <citation type="submission" date="2022-04" db="EMBL/GenBank/DDBJ databases">
        <title>A functionally conserved STORR gene fusion in Papaver species that diverged 16.8 million years ago.</title>
        <authorList>
            <person name="Catania T."/>
        </authorList>
    </citation>
    <scope>NUCLEOTIDE SEQUENCE</scope>
    <source>
        <strain evidence="6">S-188037</strain>
    </source>
</reference>
<dbReference type="PANTHER" id="PTHR46159">
    <property type="entry name" value="PROTEIN TESMIN/TSO1-LIKE CXC 2"/>
    <property type="match status" value="1"/>
</dbReference>
<feature type="domain" description="CRC" evidence="5">
    <location>
        <begin position="479"/>
        <end position="601"/>
    </location>
</feature>
<feature type="compositionally biased region" description="Polar residues" evidence="4">
    <location>
        <begin position="275"/>
        <end position="289"/>
    </location>
</feature>
<evidence type="ECO:0000256" key="2">
    <source>
        <dbReference type="ARBA" id="ARBA00007267"/>
    </source>
</evidence>
<comment type="subcellular location">
    <subcellularLocation>
        <location evidence="1">Nucleus</location>
    </subcellularLocation>
</comment>
<protein>
    <recommendedName>
        <fullName evidence="5">CRC domain-containing protein</fullName>
    </recommendedName>
</protein>
<dbReference type="EMBL" id="JAJJMB010005785">
    <property type="protein sequence ID" value="KAI3937280.1"/>
    <property type="molecule type" value="Genomic_DNA"/>
</dbReference>
<dbReference type="GO" id="GO:0003700">
    <property type="term" value="F:DNA-binding transcription factor activity"/>
    <property type="evidence" value="ECO:0007669"/>
    <property type="project" value="InterPro"/>
</dbReference>
<evidence type="ECO:0000313" key="7">
    <source>
        <dbReference type="Proteomes" id="UP001202328"/>
    </source>
</evidence>
<evidence type="ECO:0000256" key="1">
    <source>
        <dbReference type="ARBA" id="ARBA00004123"/>
    </source>
</evidence>
<dbReference type="InterPro" id="IPR044522">
    <property type="entry name" value="TSO1-like"/>
</dbReference>
<feature type="compositionally biased region" description="Low complexity" evidence="4">
    <location>
        <begin position="339"/>
        <end position="349"/>
    </location>
</feature>
<evidence type="ECO:0000313" key="6">
    <source>
        <dbReference type="EMBL" id="KAI3937280.1"/>
    </source>
</evidence>
<proteinExistence type="inferred from homology"/>
<dbReference type="SMART" id="SM01114">
    <property type="entry name" value="CXC"/>
    <property type="match status" value="2"/>
</dbReference>
<organism evidence="6 7">
    <name type="scientific">Papaver atlanticum</name>
    <dbReference type="NCBI Taxonomy" id="357466"/>
    <lineage>
        <taxon>Eukaryota</taxon>
        <taxon>Viridiplantae</taxon>
        <taxon>Streptophyta</taxon>
        <taxon>Embryophyta</taxon>
        <taxon>Tracheophyta</taxon>
        <taxon>Spermatophyta</taxon>
        <taxon>Magnoliopsida</taxon>
        <taxon>Ranunculales</taxon>
        <taxon>Papaveraceae</taxon>
        <taxon>Papaveroideae</taxon>
        <taxon>Papaver</taxon>
    </lineage>
</organism>
<accession>A0AAD4XNF0</accession>
<comment type="similarity">
    <text evidence="2">Belongs to the lin-54 family.</text>
</comment>
<comment type="caution">
    <text evidence="6">The sequence shown here is derived from an EMBL/GenBank/DDBJ whole genome shotgun (WGS) entry which is preliminary data.</text>
</comment>
<dbReference type="GO" id="GO:0005634">
    <property type="term" value="C:nucleus"/>
    <property type="evidence" value="ECO:0007669"/>
    <property type="project" value="UniProtKB-SubCell"/>
</dbReference>
<feature type="compositionally biased region" description="Basic and acidic residues" evidence="4">
    <location>
        <begin position="297"/>
        <end position="312"/>
    </location>
</feature>
<evidence type="ECO:0000256" key="3">
    <source>
        <dbReference type="ARBA" id="ARBA00023242"/>
    </source>
</evidence>
<dbReference type="InterPro" id="IPR005172">
    <property type="entry name" value="CRC"/>
</dbReference>
<evidence type="ECO:0000256" key="4">
    <source>
        <dbReference type="SAM" id="MobiDB-lite"/>
    </source>
</evidence>
<dbReference type="Proteomes" id="UP001202328">
    <property type="component" value="Unassembled WGS sequence"/>
</dbReference>
<feature type="region of interest" description="Disordered" evidence="4">
    <location>
        <begin position="104"/>
        <end position="124"/>
    </location>
</feature>